<keyword evidence="2" id="KW-0812">Transmembrane</keyword>
<proteinExistence type="predicted"/>
<feature type="transmembrane region" description="Helical" evidence="2">
    <location>
        <begin position="145"/>
        <end position="166"/>
    </location>
</feature>
<feature type="region of interest" description="Disordered" evidence="1">
    <location>
        <begin position="1"/>
        <end position="60"/>
    </location>
</feature>
<evidence type="ECO:0000256" key="2">
    <source>
        <dbReference type="SAM" id="Phobius"/>
    </source>
</evidence>
<feature type="compositionally biased region" description="Polar residues" evidence="1">
    <location>
        <begin position="1"/>
        <end position="10"/>
    </location>
</feature>
<dbReference type="Proteomes" id="UP000201663">
    <property type="component" value="Segment"/>
</dbReference>
<feature type="compositionally biased region" description="Basic residues" evidence="1">
    <location>
        <begin position="13"/>
        <end position="27"/>
    </location>
</feature>
<feature type="transmembrane region" description="Helical" evidence="2">
    <location>
        <begin position="186"/>
        <end position="207"/>
    </location>
</feature>
<evidence type="ECO:0000313" key="3">
    <source>
        <dbReference type="EMBL" id="AAC54607.1"/>
    </source>
</evidence>
<protein>
    <submittedName>
        <fullName evidence="3">ORF6; Method: conceptual translation supplied by author</fullName>
    </submittedName>
</protein>
<keyword evidence="2" id="KW-0472">Membrane</keyword>
<feature type="transmembrane region" description="Helical" evidence="2">
    <location>
        <begin position="75"/>
        <end position="95"/>
    </location>
</feature>
<evidence type="ECO:0000313" key="4">
    <source>
        <dbReference type="Proteomes" id="UP000201663"/>
    </source>
</evidence>
<dbReference type="EMBL" id="U20976">
    <property type="protein sequence ID" value="AAC54607.1"/>
    <property type="molecule type" value="Genomic_RNA"/>
</dbReference>
<reference evidence="3 4" key="1">
    <citation type="journal article" date="1995" name="J. Gen. Virol.">
        <title>The nucleotide sequence of cowpea mottle virus and its assignment to the genus Carmovirus.</title>
        <authorList>
            <person name="You X.J."/>
            <person name="Kim J.W."/>
            <person name="Stuart G.W."/>
            <person name="Bozarth R.F."/>
        </authorList>
    </citation>
    <scope>NUCLEOTIDE SEQUENCE [LARGE SCALE GENOMIC DNA]</scope>
</reference>
<keyword evidence="2" id="KW-1133">Transmembrane helix</keyword>
<dbReference type="RefSeq" id="NP_613272.1">
    <property type="nucleotide sequence ID" value="NC_003535.1"/>
</dbReference>
<organism evidence="3 4">
    <name type="scientific">Cowpea mottle virus</name>
    <dbReference type="NCBI Taxonomy" id="12627"/>
    <lineage>
        <taxon>Viruses</taxon>
        <taxon>Riboviria</taxon>
        <taxon>Orthornavirae</taxon>
        <taxon>Kitrinoviricota</taxon>
        <taxon>Tolucaviricetes</taxon>
        <taxon>Tolivirales</taxon>
        <taxon>Tombusviridae</taxon>
        <taxon>Procedovirinae</taxon>
        <taxon>Gammacarmovirus</taxon>
        <taxon>Gammacarmovirus vignae</taxon>
    </lineage>
</organism>
<feature type="compositionally biased region" description="Polar residues" evidence="1">
    <location>
        <begin position="49"/>
        <end position="60"/>
    </location>
</feature>
<evidence type="ECO:0000256" key="1">
    <source>
        <dbReference type="SAM" id="MobiDB-lite"/>
    </source>
</evidence>
<dbReference type="GeneID" id="935910"/>
<dbReference type="OrthoDB" id="38551at10239"/>
<name>Q89875_9TOMB</name>
<accession>Q89875</accession>
<keyword evidence="4" id="KW-1185">Reference proteome</keyword>
<sequence>METHSPSPSSLRKPPHRGVPHYRRIKRSGWTMQTQTPSSPSHEPHGSPQGRSLQQPAPPSQTGCLTMRFVRTSLLSSMLSYGVLLCQILLSPLLISPGHSTQVTQQLSTGSNPSLQGMICTDSFVVRSYTHLGVPLRRRDQWCWLMIRTLVMSILIMSPIFSIWQVLNLVLPIALYRLSPISSRLIATFVTTALATPSLWMLGRYLLLAMASKRALHHLHSGKSGSPTLSNSLSRNLIPLGCSGWGVPPQSVGPAFAR</sequence>
<dbReference type="KEGG" id="vg:935910"/>